<evidence type="ECO:0000256" key="3">
    <source>
        <dbReference type="ARBA" id="ARBA00022989"/>
    </source>
</evidence>
<dbReference type="Gramene" id="EFJ16631">
    <property type="protein sequence ID" value="EFJ16631"/>
    <property type="gene ID" value="SELMODRAFT_116401"/>
</dbReference>
<dbReference type="KEGG" id="smo:SELMODRAFT_116401"/>
<feature type="transmembrane region" description="Helical" evidence="5">
    <location>
        <begin position="198"/>
        <end position="220"/>
    </location>
</feature>
<dbReference type="FunCoup" id="D8SG64">
    <property type="interactions" value="1170"/>
</dbReference>
<evidence type="ECO:0000256" key="2">
    <source>
        <dbReference type="ARBA" id="ARBA00022692"/>
    </source>
</evidence>
<dbReference type="EMBL" id="GL377618">
    <property type="protein sequence ID" value="EFJ16631.1"/>
    <property type="molecule type" value="Genomic_DNA"/>
</dbReference>
<dbReference type="PANTHER" id="PTHR30249:SF0">
    <property type="entry name" value="PLASTIDAL GLYCOLATE_GLYCERATE TRANSLOCATOR 1, CHLOROPLASTIC"/>
    <property type="match status" value="1"/>
</dbReference>
<dbReference type="Proteomes" id="UP000001514">
    <property type="component" value="Unassembled WGS sequence"/>
</dbReference>
<keyword evidence="7" id="KW-1185">Reference proteome</keyword>
<dbReference type="eggNOG" id="ENOG502QQ63">
    <property type="taxonomic scope" value="Eukaryota"/>
</dbReference>
<accession>D8SG64</accession>
<dbReference type="InParanoid" id="D8SG64"/>
<name>D8SG64_SELML</name>
<dbReference type="GO" id="GO:0009941">
    <property type="term" value="C:chloroplast envelope"/>
    <property type="evidence" value="ECO:0000318"/>
    <property type="project" value="GO_Central"/>
</dbReference>
<feature type="transmembrane region" description="Helical" evidence="5">
    <location>
        <begin position="273"/>
        <end position="293"/>
    </location>
</feature>
<feature type="transmembrane region" description="Helical" evidence="5">
    <location>
        <begin position="98"/>
        <end position="124"/>
    </location>
</feature>
<dbReference type="PANTHER" id="PTHR30249">
    <property type="entry name" value="PUTATIVE SEROTONIN TRANSPORTER"/>
    <property type="match status" value="1"/>
</dbReference>
<protein>
    <recommendedName>
        <fullName evidence="8">Plastidal glycolate/glycerate translocator 1, chloroplastic</fullName>
    </recommendedName>
</protein>
<evidence type="ECO:0000256" key="4">
    <source>
        <dbReference type="ARBA" id="ARBA00023136"/>
    </source>
</evidence>
<evidence type="ECO:0000256" key="1">
    <source>
        <dbReference type="ARBA" id="ARBA00004141"/>
    </source>
</evidence>
<feature type="transmembrane region" description="Helical" evidence="5">
    <location>
        <begin position="145"/>
        <end position="166"/>
    </location>
</feature>
<dbReference type="GO" id="GO:0016020">
    <property type="term" value="C:membrane"/>
    <property type="evidence" value="ECO:0007669"/>
    <property type="project" value="UniProtKB-SubCell"/>
</dbReference>
<feature type="transmembrane region" description="Helical" evidence="5">
    <location>
        <begin position="21"/>
        <end position="46"/>
    </location>
</feature>
<feature type="transmembrane region" description="Helical" evidence="5">
    <location>
        <begin position="172"/>
        <end position="191"/>
    </location>
</feature>
<dbReference type="OMA" id="MGKPSPF"/>
<gene>
    <name evidence="6" type="ORF">SELMODRAFT_116401</name>
</gene>
<feature type="transmembrane region" description="Helical" evidence="5">
    <location>
        <begin position="384"/>
        <end position="408"/>
    </location>
</feature>
<evidence type="ECO:0000256" key="5">
    <source>
        <dbReference type="SAM" id="Phobius"/>
    </source>
</evidence>
<keyword evidence="2 5" id="KW-0812">Transmembrane</keyword>
<feature type="transmembrane region" description="Helical" evidence="5">
    <location>
        <begin position="305"/>
        <end position="323"/>
    </location>
</feature>
<feature type="transmembrane region" description="Helical" evidence="5">
    <location>
        <begin position="240"/>
        <end position="261"/>
    </location>
</feature>
<proteinExistence type="predicted"/>
<evidence type="ECO:0000313" key="7">
    <source>
        <dbReference type="Proteomes" id="UP000001514"/>
    </source>
</evidence>
<dbReference type="AlphaFoldDB" id="D8SG64"/>
<sequence length="417" mass="43244">VAHLGVSLGIFLGLDKLLKKLFVSASIKFPSALFGMFCIFVILNVLDAASPDSAASVVSFFSPAITFIQRWLPLFYVPSLVVIPLATKGIPASAGAKIGAILVFGWAATLAVAGYTAVAVRGIVRTKLEPTEPTPKPAPFTAKEITTWSIVFVLSFGLAVLSPGALGSFPATALPFLLAATVLGYMLGSSFPADLKKVLHPIVCCAIAADLAAFLLGLFTQRGFESILGAYLTKNPRDPGAGDLLMGFLGSVILSFSFSMFRQRKLVKRHAAEIFSAVIASSLFSLYSTAAAGRVLGLDGQFTRAIVPRCVTVALALPISSLLEAQNQSLTAAVVVLTGLVGANFAQTLMDKLELDDPIARGMATASSAHGLGTAALSAKEPEALPFCAIAYALTGIISSVVAAVPVVQQSLVALAG</sequence>
<organism evidence="7">
    <name type="scientific">Selaginella moellendorffii</name>
    <name type="common">Spikemoss</name>
    <dbReference type="NCBI Taxonomy" id="88036"/>
    <lineage>
        <taxon>Eukaryota</taxon>
        <taxon>Viridiplantae</taxon>
        <taxon>Streptophyta</taxon>
        <taxon>Embryophyta</taxon>
        <taxon>Tracheophyta</taxon>
        <taxon>Lycopodiopsida</taxon>
        <taxon>Selaginellales</taxon>
        <taxon>Selaginellaceae</taxon>
        <taxon>Selaginella</taxon>
    </lineage>
</organism>
<reference evidence="6 7" key="1">
    <citation type="journal article" date="2011" name="Science">
        <title>The Selaginella genome identifies genetic changes associated with the evolution of vascular plants.</title>
        <authorList>
            <person name="Banks J.A."/>
            <person name="Nishiyama T."/>
            <person name="Hasebe M."/>
            <person name="Bowman J.L."/>
            <person name="Gribskov M."/>
            <person name="dePamphilis C."/>
            <person name="Albert V.A."/>
            <person name="Aono N."/>
            <person name="Aoyama T."/>
            <person name="Ambrose B.A."/>
            <person name="Ashton N.W."/>
            <person name="Axtell M.J."/>
            <person name="Barker E."/>
            <person name="Barker M.S."/>
            <person name="Bennetzen J.L."/>
            <person name="Bonawitz N.D."/>
            <person name="Chapple C."/>
            <person name="Cheng C."/>
            <person name="Correa L.G."/>
            <person name="Dacre M."/>
            <person name="DeBarry J."/>
            <person name="Dreyer I."/>
            <person name="Elias M."/>
            <person name="Engstrom E.M."/>
            <person name="Estelle M."/>
            <person name="Feng L."/>
            <person name="Finet C."/>
            <person name="Floyd S.K."/>
            <person name="Frommer W.B."/>
            <person name="Fujita T."/>
            <person name="Gramzow L."/>
            <person name="Gutensohn M."/>
            <person name="Harholt J."/>
            <person name="Hattori M."/>
            <person name="Heyl A."/>
            <person name="Hirai T."/>
            <person name="Hiwatashi Y."/>
            <person name="Ishikawa M."/>
            <person name="Iwata M."/>
            <person name="Karol K.G."/>
            <person name="Koehler B."/>
            <person name="Kolukisaoglu U."/>
            <person name="Kubo M."/>
            <person name="Kurata T."/>
            <person name="Lalonde S."/>
            <person name="Li K."/>
            <person name="Li Y."/>
            <person name="Litt A."/>
            <person name="Lyons E."/>
            <person name="Manning G."/>
            <person name="Maruyama T."/>
            <person name="Michael T.P."/>
            <person name="Mikami K."/>
            <person name="Miyazaki S."/>
            <person name="Morinaga S."/>
            <person name="Murata T."/>
            <person name="Mueller-Roeber B."/>
            <person name="Nelson D.R."/>
            <person name="Obara M."/>
            <person name="Oguri Y."/>
            <person name="Olmstead R.G."/>
            <person name="Onodera N."/>
            <person name="Petersen B.L."/>
            <person name="Pils B."/>
            <person name="Prigge M."/>
            <person name="Rensing S.A."/>
            <person name="Riano-Pachon D.M."/>
            <person name="Roberts A.W."/>
            <person name="Sato Y."/>
            <person name="Scheller H.V."/>
            <person name="Schulz B."/>
            <person name="Schulz C."/>
            <person name="Shakirov E.V."/>
            <person name="Shibagaki N."/>
            <person name="Shinohara N."/>
            <person name="Shippen D.E."/>
            <person name="Soerensen I."/>
            <person name="Sotooka R."/>
            <person name="Sugimoto N."/>
            <person name="Sugita M."/>
            <person name="Sumikawa N."/>
            <person name="Tanurdzic M."/>
            <person name="Theissen G."/>
            <person name="Ulvskov P."/>
            <person name="Wakazuki S."/>
            <person name="Weng J.K."/>
            <person name="Willats W.W."/>
            <person name="Wipf D."/>
            <person name="Wolf P.G."/>
            <person name="Yang L."/>
            <person name="Zimmer A.D."/>
            <person name="Zhu Q."/>
            <person name="Mitros T."/>
            <person name="Hellsten U."/>
            <person name="Loque D."/>
            <person name="Otillar R."/>
            <person name="Salamov A."/>
            <person name="Schmutz J."/>
            <person name="Shapiro H."/>
            <person name="Lindquist E."/>
            <person name="Lucas S."/>
            <person name="Rokhsar D."/>
            <person name="Grigoriev I.V."/>
        </authorList>
    </citation>
    <scope>NUCLEOTIDE SEQUENCE [LARGE SCALE GENOMIC DNA]</scope>
</reference>
<keyword evidence="3 5" id="KW-1133">Transmembrane helix</keyword>
<feature type="transmembrane region" description="Helical" evidence="5">
    <location>
        <begin position="330"/>
        <end position="350"/>
    </location>
</feature>
<dbReference type="OrthoDB" id="2502820at2759"/>
<comment type="subcellular location">
    <subcellularLocation>
        <location evidence="1">Membrane</location>
        <topology evidence="1">Multi-pass membrane protein</topology>
    </subcellularLocation>
</comment>
<dbReference type="Pfam" id="PF04172">
    <property type="entry name" value="LrgB"/>
    <property type="match status" value="1"/>
</dbReference>
<evidence type="ECO:0000313" key="6">
    <source>
        <dbReference type="EMBL" id="EFJ16631.1"/>
    </source>
</evidence>
<dbReference type="InterPro" id="IPR007300">
    <property type="entry name" value="CidB/LrgB"/>
</dbReference>
<keyword evidence="4 5" id="KW-0472">Membrane</keyword>
<feature type="non-terminal residue" evidence="6">
    <location>
        <position position="1"/>
    </location>
</feature>
<dbReference type="HOGENOM" id="CLU_036862_1_0_1"/>
<dbReference type="STRING" id="88036.D8SG64"/>
<evidence type="ECO:0008006" key="8">
    <source>
        <dbReference type="Google" id="ProtNLM"/>
    </source>
</evidence>